<evidence type="ECO:0000313" key="1">
    <source>
        <dbReference type="EMBL" id="QIQ01348.1"/>
    </source>
</evidence>
<proteinExistence type="predicted"/>
<protein>
    <submittedName>
        <fullName evidence="1">Uncharacterized protein</fullName>
    </submittedName>
</protein>
<dbReference type="RefSeq" id="WP_167023175.1">
    <property type="nucleotide sequence ID" value="NZ_CP050177.1"/>
</dbReference>
<dbReference type="Proteomes" id="UP000501179">
    <property type="component" value="Chromosome"/>
</dbReference>
<dbReference type="InterPro" id="IPR029058">
    <property type="entry name" value="AB_hydrolase_fold"/>
</dbReference>
<reference evidence="1 2" key="1">
    <citation type="submission" date="2020-03" db="EMBL/GenBank/DDBJ databases">
        <title>A novel species.</title>
        <authorList>
            <person name="Gao J."/>
        </authorList>
    </citation>
    <scope>NUCLEOTIDE SEQUENCE [LARGE SCALE GENOMIC DNA]</scope>
    <source>
        <strain evidence="1 2">QMT-12</strain>
    </source>
</reference>
<sequence length="67" mass="7521">MATGLFGAVAAFGAPVHPVRHPEMWLSGAKFVGVDGYALFGDPWEQWKTWLDWDPYHDARGLRHTPV</sequence>
<name>A0A6G9GSX6_9ACTN</name>
<keyword evidence="2" id="KW-1185">Reference proteome</keyword>
<evidence type="ECO:0000313" key="2">
    <source>
        <dbReference type="Proteomes" id="UP000501179"/>
    </source>
</evidence>
<accession>A0A6G9GSX6</accession>
<organism evidence="1 2">
    <name type="scientific">Streptomyces liangshanensis</name>
    <dbReference type="NCBI Taxonomy" id="2717324"/>
    <lineage>
        <taxon>Bacteria</taxon>
        <taxon>Bacillati</taxon>
        <taxon>Actinomycetota</taxon>
        <taxon>Actinomycetes</taxon>
        <taxon>Kitasatosporales</taxon>
        <taxon>Streptomycetaceae</taxon>
        <taxon>Streptomyces</taxon>
    </lineage>
</organism>
<dbReference type="KEGG" id="slia:HA039_02705"/>
<dbReference type="AlphaFoldDB" id="A0A6G9GSX6"/>
<dbReference type="Gene3D" id="3.40.50.1820">
    <property type="entry name" value="alpha/beta hydrolase"/>
    <property type="match status" value="1"/>
</dbReference>
<gene>
    <name evidence="1" type="ORF">HA039_02705</name>
</gene>
<dbReference type="EMBL" id="CP050177">
    <property type="protein sequence ID" value="QIQ01348.1"/>
    <property type="molecule type" value="Genomic_DNA"/>
</dbReference>